<feature type="coiled-coil region" evidence="5">
    <location>
        <begin position="2"/>
        <end position="29"/>
    </location>
</feature>
<evidence type="ECO:0000256" key="3">
    <source>
        <dbReference type="ARBA" id="ARBA00022574"/>
    </source>
</evidence>
<dbReference type="SMART" id="SM00320">
    <property type="entry name" value="WD40"/>
    <property type="match status" value="5"/>
</dbReference>
<dbReference type="InterPro" id="IPR015943">
    <property type="entry name" value="WD40/YVTN_repeat-like_dom_sf"/>
</dbReference>
<keyword evidence="2" id="KW-0963">Cytoplasm</keyword>
<keyword evidence="3" id="KW-0853">WD repeat</keyword>
<evidence type="ECO:0000313" key="6">
    <source>
        <dbReference type="EMBL" id="VUZ42607.1"/>
    </source>
</evidence>
<dbReference type="EMBL" id="CABIJS010000089">
    <property type="protein sequence ID" value="VUZ42607.1"/>
    <property type="molecule type" value="Genomic_DNA"/>
</dbReference>
<accession>A0A564Y5L8</accession>
<dbReference type="InterPro" id="IPR050687">
    <property type="entry name" value="Dynein_IC"/>
</dbReference>
<dbReference type="GO" id="GO:0005737">
    <property type="term" value="C:cytoplasm"/>
    <property type="evidence" value="ECO:0007669"/>
    <property type="project" value="UniProtKB-SubCell"/>
</dbReference>
<dbReference type="AlphaFoldDB" id="A0A564Y5L8"/>
<comment type="subcellular location">
    <subcellularLocation>
        <location evidence="1">Cytoplasm</location>
    </subcellularLocation>
</comment>
<evidence type="ECO:0008006" key="8">
    <source>
        <dbReference type="Google" id="ProtNLM"/>
    </source>
</evidence>
<evidence type="ECO:0000256" key="2">
    <source>
        <dbReference type="ARBA" id="ARBA00022490"/>
    </source>
</evidence>
<keyword evidence="7" id="KW-1185">Reference proteome</keyword>
<dbReference type="PANTHER" id="PTHR12442:SF22">
    <property type="entry name" value="CYTOPLASMIC DYNEIN 1 INTERMEDIATE CHAIN-RELATED"/>
    <property type="match status" value="1"/>
</dbReference>
<dbReference type="Proteomes" id="UP000321570">
    <property type="component" value="Unassembled WGS sequence"/>
</dbReference>
<evidence type="ECO:0000313" key="7">
    <source>
        <dbReference type="Proteomes" id="UP000321570"/>
    </source>
</evidence>
<keyword evidence="4" id="KW-0677">Repeat</keyword>
<dbReference type="GO" id="GO:0045504">
    <property type="term" value="F:dynein heavy chain binding"/>
    <property type="evidence" value="ECO:0007669"/>
    <property type="project" value="TreeGrafter"/>
</dbReference>
<dbReference type="GO" id="GO:0005868">
    <property type="term" value="C:cytoplasmic dynein complex"/>
    <property type="evidence" value="ECO:0007669"/>
    <property type="project" value="TreeGrafter"/>
</dbReference>
<feature type="non-terminal residue" evidence="6">
    <location>
        <position position="1"/>
    </location>
</feature>
<organism evidence="6 7">
    <name type="scientific">Hymenolepis diminuta</name>
    <name type="common">Rat tapeworm</name>
    <dbReference type="NCBI Taxonomy" id="6216"/>
    <lineage>
        <taxon>Eukaryota</taxon>
        <taxon>Metazoa</taxon>
        <taxon>Spiralia</taxon>
        <taxon>Lophotrochozoa</taxon>
        <taxon>Platyhelminthes</taxon>
        <taxon>Cestoda</taxon>
        <taxon>Eucestoda</taxon>
        <taxon>Cyclophyllidea</taxon>
        <taxon>Hymenolepididae</taxon>
        <taxon>Hymenolepis</taxon>
    </lineage>
</organism>
<evidence type="ECO:0000256" key="5">
    <source>
        <dbReference type="SAM" id="Coils"/>
    </source>
</evidence>
<proteinExistence type="predicted"/>
<dbReference type="GO" id="GO:0010970">
    <property type="term" value="P:transport along microtubule"/>
    <property type="evidence" value="ECO:0007669"/>
    <property type="project" value="TreeGrafter"/>
</dbReference>
<dbReference type="SUPFAM" id="SSF50978">
    <property type="entry name" value="WD40 repeat-like"/>
    <property type="match status" value="1"/>
</dbReference>
<evidence type="ECO:0000256" key="1">
    <source>
        <dbReference type="ARBA" id="ARBA00004496"/>
    </source>
</evidence>
<sequence>SISNRKAELERKKAKLAALREERLRKEESQFKNSSQSIGLPRADHVSVDGILREIGVIDNIEANGKVNDENLIKSVSTVTLDSNLDINQKRSPKLSLTNIMQCSIDSKEVITYSKEVQTEQLASPTIDRWNDDASRTFAGLQSFEWDDEIGVNPYAEMDAHLPEVSKFIEGLDLSKSVRFNHPDSPVKHAPVRELTEEEKQATMESERFRDFFLRTARIVQRALDEPDDIFFDYSGAERENDAEGKRQQVKYIGDFFDKFYVPNGGQSSIVALDWSTVHPELLLASYQSREGSTGLAAVDANGSIESSCCCLWNLKHRQTAPEYTFTYQVDITAAILTEFHPSTVIGGTKGGQIILWDIRSNRRTPVQKTHLAGNGAAHVEAICGLGVTGSRSANQLVSVSSEGRMCSWSLDMLGAPIETIDLAPPAAIGTGSMASGGGIKRSANPITPTCLAFLPGVDTSRFLIGSQDGSVYAGSRNVKNAGLTNSFEGHKAPVTGVAVLANAETAGLSSIPDDGSLAIGGEYPLFVTTSMDCSVRLWSARDFPAYPLLAFEDRNDYFVGCDTSPIHPALFATTDLSGCLDLWSLNNDHEVPTASIQIEGDALLNRCRFHKKGHHLAVGGDDGRIRLFELNENLATPKADEYVQLKRLAKNLSATAKEEFDVNNNSRKFSHVR</sequence>
<dbReference type="InterPro" id="IPR001680">
    <property type="entry name" value="WD40_rpt"/>
</dbReference>
<dbReference type="Pfam" id="PF00400">
    <property type="entry name" value="WD40"/>
    <property type="match status" value="2"/>
</dbReference>
<dbReference type="GO" id="GO:0045503">
    <property type="term" value="F:dynein light chain binding"/>
    <property type="evidence" value="ECO:0007669"/>
    <property type="project" value="TreeGrafter"/>
</dbReference>
<dbReference type="PANTHER" id="PTHR12442">
    <property type="entry name" value="DYNEIN INTERMEDIATE CHAIN"/>
    <property type="match status" value="1"/>
</dbReference>
<reference evidence="6 7" key="1">
    <citation type="submission" date="2019-07" db="EMBL/GenBank/DDBJ databases">
        <authorList>
            <person name="Jastrzebski P J."/>
            <person name="Paukszto L."/>
            <person name="Jastrzebski P J."/>
        </authorList>
    </citation>
    <scope>NUCLEOTIDE SEQUENCE [LARGE SCALE GENOMIC DNA]</scope>
    <source>
        <strain evidence="6 7">WMS-il1</strain>
    </source>
</reference>
<evidence type="ECO:0000256" key="4">
    <source>
        <dbReference type="ARBA" id="ARBA00022737"/>
    </source>
</evidence>
<protein>
    <recommendedName>
        <fullName evidence="8">WD_REPEATS_REGION domain-containing protein</fullName>
    </recommendedName>
</protein>
<dbReference type="InterPro" id="IPR036322">
    <property type="entry name" value="WD40_repeat_dom_sf"/>
</dbReference>
<dbReference type="Gene3D" id="2.130.10.10">
    <property type="entry name" value="YVTN repeat-like/Quinoprotein amine dehydrogenase"/>
    <property type="match status" value="2"/>
</dbReference>
<keyword evidence="5" id="KW-0175">Coiled coil</keyword>
<name>A0A564Y5L8_HYMDI</name>
<gene>
    <name evidence="6" type="ORF">WMSIL1_LOCUS3235</name>
</gene>